<evidence type="ECO:0000313" key="3">
    <source>
        <dbReference type="Proteomes" id="UP001153328"/>
    </source>
</evidence>
<evidence type="ECO:0000313" key="2">
    <source>
        <dbReference type="EMBL" id="CAG7645675.1"/>
    </source>
</evidence>
<feature type="domain" description="HTH marR-type" evidence="1">
    <location>
        <begin position="9"/>
        <end position="141"/>
    </location>
</feature>
<dbReference type="InterPro" id="IPR036388">
    <property type="entry name" value="WH-like_DNA-bd_sf"/>
</dbReference>
<dbReference type="PANTHER" id="PTHR33164">
    <property type="entry name" value="TRANSCRIPTIONAL REGULATOR, MARR FAMILY"/>
    <property type="match status" value="1"/>
</dbReference>
<dbReference type="RefSeq" id="WP_205048225.1">
    <property type="nucleotide sequence ID" value="NZ_CAJVAX010000018.1"/>
</dbReference>
<comment type="caution">
    <text evidence="2">The sequence shown here is derived from an EMBL/GenBank/DDBJ whole genome shotgun (WGS) entry which is preliminary data.</text>
</comment>
<evidence type="ECO:0000259" key="1">
    <source>
        <dbReference type="PROSITE" id="PS50995"/>
    </source>
</evidence>
<dbReference type="GO" id="GO:0003700">
    <property type="term" value="F:DNA-binding transcription factor activity"/>
    <property type="evidence" value="ECO:0007669"/>
    <property type="project" value="InterPro"/>
</dbReference>
<protein>
    <submittedName>
        <fullName evidence="2">Transcriptional regulator, MarR family</fullName>
    </submittedName>
</protein>
<dbReference type="EMBL" id="CAJVAX010000018">
    <property type="protein sequence ID" value="CAG7645675.1"/>
    <property type="molecule type" value="Genomic_DNA"/>
</dbReference>
<gene>
    <name evidence="2" type="ORF">SBRY_40218</name>
</gene>
<dbReference type="PANTHER" id="PTHR33164:SF43">
    <property type="entry name" value="HTH-TYPE TRANSCRIPTIONAL REPRESSOR YETL"/>
    <property type="match status" value="1"/>
</dbReference>
<dbReference type="SMART" id="SM00347">
    <property type="entry name" value="HTH_MARR"/>
    <property type="match status" value="1"/>
</dbReference>
<dbReference type="Pfam" id="PF12802">
    <property type="entry name" value="MarR_2"/>
    <property type="match status" value="1"/>
</dbReference>
<organism evidence="2 3">
    <name type="scientific">Actinacidiphila bryophytorum</name>
    <dbReference type="NCBI Taxonomy" id="1436133"/>
    <lineage>
        <taxon>Bacteria</taxon>
        <taxon>Bacillati</taxon>
        <taxon>Actinomycetota</taxon>
        <taxon>Actinomycetes</taxon>
        <taxon>Kitasatosporales</taxon>
        <taxon>Streptomycetaceae</taxon>
        <taxon>Actinacidiphila</taxon>
    </lineage>
</organism>
<proteinExistence type="predicted"/>
<dbReference type="GO" id="GO:0006950">
    <property type="term" value="P:response to stress"/>
    <property type="evidence" value="ECO:0007669"/>
    <property type="project" value="TreeGrafter"/>
</dbReference>
<dbReference type="InterPro" id="IPR036390">
    <property type="entry name" value="WH_DNA-bd_sf"/>
</dbReference>
<reference evidence="2" key="1">
    <citation type="submission" date="2021-06" db="EMBL/GenBank/DDBJ databases">
        <authorList>
            <person name="Arsene-Ploetze F."/>
        </authorList>
    </citation>
    <scope>NUCLEOTIDE SEQUENCE</scope>
    <source>
        <strain evidence="2">SBRY1</strain>
    </source>
</reference>
<dbReference type="SUPFAM" id="SSF46785">
    <property type="entry name" value="Winged helix' DNA-binding domain"/>
    <property type="match status" value="1"/>
</dbReference>
<dbReference type="InterPro" id="IPR000835">
    <property type="entry name" value="HTH_MarR-typ"/>
</dbReference>
<dbReference type="AlphaFoldDB" id="A0A9W4MCP0"/>
<dbReference type="InterPro" id="IPR039422">
    <property type="entry name" value="MarR/SlyA-like"/>
</dbReference>
<sequence>MSTTAPELSGRLGHLLKHAQLRLAELNAQALAPFGISGRELAVLLVLAGQEAASQQQAAARLGVDRTTMVAFLDTLEGKALVARRPDPDDRRRNVVVLTPKGADTLREATAASDAAERCFLAPLAAADAGRFRAALQAVALYDDSGT</sequence>
<dbReference type="Gene3D" id="1.10.10.10">
    <property type="entry name" value="Winged helix-like DNA-binding domain superfamily/Winged helix DNA-binding domain"/>
    <property type="match status" value="1"/>
</dbReference>
<keyword evidence="3" id="KW-1185">Reference proteome</keyword>
<dbReference type="PRINTS" id="PR00598">
    <property type="entry name" value="HTHMARR"/>
</dbReference>
<dbReference type="PROSITE" id="PS50995">
    <property type="entry name" value="HTH_MARR_2"/>
    <property type="match status" value="1"/>
</dbReference>
<accession>A0A9W4MCP0</accession>
<dbReference type="Proteomes" id="UP001153328">
    <property type="component" value="Unassembled WGS sequence"/>
</dbReference>
<name>A0A9W4MCP0_9ACTN</name>